<protein>
    <submittedName>
        <fullName evidence="1">Uncharacterized protein</fullName>
    </submittedName>
</protein>
<dbReference type="Proteomes" id="UP000008177">
    <property type="component" value="Unplaced contigs"/>
</dbReference>
<sequence length="226" mass="25582">MTVNGNPNGRLLDAKLTLRTLCHHLNQWESLQDVVIANPNLRLPWILEENQILLIFDAEPSEKSWSLFLPVQVSALQRKAKSVLRWPCIIAPKTNSTSKTKIPTTRHSNGYFSRKETIQRPSPVQRDSNYLVITIVQIACLEVPALENLGYFDRNTQAFSHADSAMCLLVQAGTEEGTFKGVGLAQISNFEYCDSLPWEMRTIYRIGLRYFPCYHSASVLAISTEL</sequence>
<dbReference type="InParanoid" id="G2YVU2"/>
<evidence type="ECO:0000313" key="1">
    <source>
        <dbReference type="EMBL" id="CCD55740.1"/>
    </source>
</evidence>
<gene>
    <name evidence="1" type="ORF">BofuT4_P153020.1</name>
</gene>
<accession>G2YVU2</accession>
<dbReference type="HOGENOM" id="CLU_1224593_0_0_1"/>
<evidence type="ECO:0000313" key="2">
    <source>
        <dbReference type="Proteomes" id="UP000008177"/>
    </source>
</evidence>
<name>G2YVU2_BOTF4</name>
<proteinExistence type="predicted"/>
<dbReference type="AlphaFoldDB" id="G2YVU2"/>
<reference evidence="2" key="1">
    <citation type="journal article" date="2011" name="PLoS Genet.">
        <title>Genomic analysis of the necrotrophic fungal pathogens Sclerotinia sclerotiorum and Botrytis cinerea.</title>
        <authorList>
            <person name="Amselem J."/>
            <person name="Cuomo C.A."/>
            <person name="van Kan J.A."/>
            <person name="Viaud M."/>
            <person name="Benito E.P."/>
            <person name="Couloux A."/>
            <person name="Coutinho P.M."/>
            <person name="de Vries R.P."/>
            <person name="Dyer P.S."/>
            <person name="Fillinger S."/>
            <person name="Fournier E."/>
            <person name="Gout L."/>
            <person name="Hahn M."/>
            <person name="Kohn L."/>
            <person name="Lapalu N."/>
            <person name="Plummer K.M."/>
            <person name="Pradier J.M."/>
            <person name="Quevillon E."/>
            <person name="Sharon A."/>
            <person name="Simon A."/>
            <person name="ten Have A."/>
            <person name="Tudzynski B."/>
            <person name="Tudzynski P."/>
            <person name="Wincker P."/>
            <person name="Andrew M."/>
            <person name="Anthouard V."/>
            <person name="Beever R.E."/>
            <person name="Beffa R."/>
            <person name="Benoit I."/>
            <person name="Bouzid O."/>
            <person name="Brault B."/>
            <person name="Chen Z."/>
            <person name="Choquer M."/>
            <person name="Collemare J."/>
            <person name="Cotton P."/>
            <person name="Danchin E.G."/>
            <person name="Da Silva C."/>
            <person name="Gautier A."/>
            <person name="Giraud C."/>
            <person name="Giraud T."/>
            <person name="Gonzalez C."/>
            <person name="Grossetete S."/>
            <person name="Guldener U."/>
            <person name="Henrissat B."/>
            <person name="Howlett B.J."/>
            <person name="Kodira C."/>
            <person name="Kretschmer M."/>
            <person name="Lappartient A."/>
            <person name="Leroch M."/>
            <person name="Levis C."/>
            <person name="Mauceli E."/>
            <person name="Neuveglise C."/>
            <person name="Oeser B."/>
            <person name="Pearson M."/>
            <person name="Poulain J."/>
            <person name="Poussereau N."/>
            <person name="Quesneville H."/>
            <person name="Rascle C."/>
            <person name="Schumacher J."/>
            <person name="Segurens B."/>
            <person name="Sexton A."/>
            <person name="Silva E."/>
            <person name="Sirven C."/>
            <person name="Soanes D.M."/>
            <person name="Talbot N.J."/>
            <person name="Templeton M."/>
            <person name="Yandava C."/>
            <person name="Yarden O."/>
            <person name="Zeng Q."/>
            <person name="Rollins J.A."/>
            <person name="Lebrun M.H."/>
            <person name="Dickman M."/>
        </authorList>
    </citation>
    <scope>NUCLEOTIDE SEQUENCE [LARGE SCALE GENOMIC DNA]</scope>
    <source>
        <strain evidence="2">T4</strain>
    </source>
</reference>
<organism evidence="1 2">
    <name type="scientific">Botryotinia fuckeliana (strain T4)</name>
    <name type="common">Noble rot fungus</name>
    <name type="synonym">Botrytis cinerea</name>
    <dbReference type="NCBI Taxonomy" id="999810"/>
    <lineage>
        <taxon>Eukaryota</taxon>
        <taxon>Fungi</taxon>
        <taxon>Dikarya</taxon>
        <taxon>Ascomycota</taxon>
        <taxon>Pezizomycotina</taxon>
        <taxon>Leotiomycetes</taxon>
        <taxon>Helotiales</taxon>
        <taxon>Sclerotiniaceae</taxon>
        <taxon>Botrytis</taxon>
    </lineage>
</organism>
<dbReference type="OrthoDB" id="3559916at2759"/>
<dbReference type="EMBL" id="FQ790357">
    <property type="protein sequence ID" value="CCD55740.1"/>
    <property type="molecule type" value="Genomic_DNA"/>
</dbReference>